<organism evidence="1 2">
    <name type="scientific">Albugo candida</name>
    <dbReference type="NCBI Taxonomy" id="65357"/>
    <lineage>
        <taxon>Eukaryota</taxon>
        <taxon>Sar</taxon>
        <taxon>Stramenopiles</taxon>
        <taxon>Oomycota</taxon>
        <taxon>Peronosporomycetes</taxon>
        <taxon>Albuginales</taxon>
        <taxon>Albuginaceae</taxon>
        <taxon>Albugo</taxon>
    </lineage>
</organism>
<dbReference type="InParanoid" id="A0A024GC02"/>
<protein>
    <submittedName>
        <fullName evidence="1">Uncharacterized protein</fullName>
    </submittedName>
</protein>
<name>A0A024GC02_9STRA</name>
<reference evidence="1 2" key="1">
    <citation type="submission" date="2012-05" db="EMBL/GenBank/DDBJ databases">
        <title>Recombination and specialization in a pathogen metapopulation.</title>
        <authorList>
            <person name="Gardiner A."/>
            <person name="Kemen E."/>
            <person name="Schultz-Larsen T."/>
            <person name="MacLean D."/>
            <person name="Van Oosterhout C."/>
            <person name="Jones J.D.G."/>
        </authorList>
    </citation>
    <scope>NUCLEOTIDE SEQUENCE [LARGE SCALE GENOMIC DNA]</scope>
    <source>
        <strain evidence="1 2">Ac Nc2</strain>
    </source>
</reference>
<sequence length="256" mass="29600">MTSPVGLIFSLRAERIRLSCFLTDKKNSISYIAYTILKNSISGLLTHCNVISNPCSKNFLRIPIKGEYSISMRRNVFGSMHRMPVCSYHQNQFFIRNINSTYLFIQAKILAPDELHMRAVWHILVQSRKLNHRQEFLLAENAVYNSEWSALDCRAFDRYIYRMFVHSRVRQKHRKSKVSSVVLGQLPALVPVFPFLSIPRNKFILKVSKSFSIINHFVLSDCVVRHAFDAARVAQQFVKLTQQCPPSISIGFSFSH</sequence>
<keyword evidence="2" id="KW-1185">Reference proteome</keyword>
<dbReference type="EMBL" id="CAIX01000060">
    <property type="protein sequence ID" value="CCI44065.1"/>
    <property type="molecule type" value="Genomic_DNA"/>
</dbReference>
<evidence type="ECO:0000313" key="2">
    <source>
        <dbReference type="Proteomes" id="UP000053237"/>
    </source>
</evidence>
<evidence type="ECO:0000313" key="1">
    <source>
        <dbReference type="EMBL" id="CCI44065.1"/>
    </source>
</evidence>
<gene>
    <name evidence="1" type="ORF">BN9_048490</name>
</gene>
<dbReference type="Proteomes" id="UP000053237">
    <property type="component" value="Unassembled WGS sequence"/>
</dbReference>
<accession>A0A024GC02</accession>
<dbReference type="AlphaFoldDB" id="A0A024GC02"/>
<comment type="caution">
    <text evidence="1">The sequence shown here is derived from an EMBL/GenBank/DDBJ whole genome shotgun (WGS) entry which is preliminary data.</text>
</comment>
<proteinExistence type="predicted"/>